<evidence type="ECO:0000256" key="4">
    <source>
        <dbReference type="ARBA" id="ARBA00022701"/>
    </source>
</evidence>
<dbReference type="GO" id="GO:0043005">
    <property type="term" value="C:neuron projection"/>
    <property type="evidence" value="ECO:0007669"/>
    <property type="project" value="TreeGrafter"/>
</dbReference>
<protein>
    <recommendedName>
        <fullName evidence="7">Microtubule-associated protein</fullName>
    </recommendedName>
</protein>
<dbReference type="Ensembl" id="ENSSLDT00000001768.1">
    <property type="protein sequence ID" value="ENSSLDP00000001684.1"/>
    <property type="gene ID" value="ENSSLDG00000001399.1"/>
</dbReference>
<feature type="compositionally biased region" description="Polar residues" evidence="8">
    <location>
        <begin position="389"/>
        <end position="401"/>
    </location>
</feature>
<keyword evidence="4 7" id="KW-0493">Microtubule</keyword>
<dbReference type="GO" id="GO:0005874">
    <property type="term" value="C:microtubule"/>
    <property type="evidence" value="ECO:0007669"/>
    <property type="project" value="UniProtKB-KW"/>
</dbReference>
<organism evidence="9 10">
    <name type="scientific">Seriola lalandi dorsalis</name>
    <dbReference type="NCBI Taxonomy" id="1841481"/>
    <lineage>
        <taxon>Eukaryota</taxon>
        <taxon>Metazoa</taxon>
        <taxon>Chordata</taxon>
        <taxon>Craniata</taxon>
        <taxon>Vertebrata</taxon>
        <taxon>Euteleostomi</taxon>
        <taxon>Actinopterygii</taxon>
        <taxon>Neopterygii</taxon>
        <taxon>Teleostei</taxon>
        <taxon>Neoteleostei</taxon>
        <taxon>Acanthomorphata</taxon>
        <taxon>Carangaria</taxon>
        <taxon>Carangiformes</taxon>
        <taxon>Carangidae</taxon>
        <taxon>Seriola</taxon>
    </lineage>
</organism>
<sequence length="412" mass="42567">MEYANNASNSYSSGDPMSASLANMTISDQHHQENGVQMGHRSPGDTKMKAAGGAASTAQAKMDNGSSDKTQTATKPTSSLKRPSIVTKGNKTLASSRNGHSSIPVKTSSTGPRQPGGVAGAKSQTPGAKTPAKAAAQPARAKKPPTPKIDKDAQSGQSSPGTPKSPSSQALSAKAAAEANKVKKIAVVRSTPKSPGSMKSRPPAPLAAAAPMPDLKNIRSKIGSTENIKHQPGGGKVQILDKKLDLTNVQARCGSKDNIKHTPGGGKVQILDKKLDLSNVQSRCGSKDNIKHVPGGGNIQIVHKKIDLSTVTSKCGSKDNIRYKPGGGNVEIKNEKLEFKVQSKVGSLDNIGHVPGGGLRKREKGKDAEGSTSGSPSIPSPAVTPPLSPQTVPSAPNTPILTNPLIKIEDSY</sequence>
<feature type="compositionally biased region" description="Low complexity" evidence="8">
    <location>
        <begin position="125"/>
        <end position="139"/>
    </location>
</feature>
<evidence type="ECO:0000256" key="2">
    <source>
        <dbReference type="ARBA" id="ARBA00022490"/>
    </source>
</evidence>
<dbReference type="GeneTree" id="ENSGT00940000155494"/>
<dbReference type="InterPro" id="IPR001084">
    <property type="entry name" value="MAP_tubulin-bd_rpt"/>
</dbReference>
<dbReference type="PROSITE" id="PS51491">
    <property type="entry name" value="TAU_MAP_2"/>
    <property type="match status" value="5"/>
</dbReference>
<feature type="compositionally biased region" description="Pro residues" evidence="8">
    <location>
        <begin position="378"/>
        <end position="388"/>
    </location>
</feature>
<comment type="subcellular location">
    <subcellularLocation>
        <location evidence="1 7">Cytoplasm</location>
        <location evidence="1 7">Cytoskeleton</location>
    </subcellularLocation>
</comment>
<evidence type="ECO:0000256" key="8">
    <source>
        <dbReference type="SAM" id="MobiDB-lite"/>
    </source>
</evidence>
<reference evidence="9" key="2">
    <citation type="submission" date="2025-09" db="UniProtKB">
        <authorList>
            <consortium name="Ensembl"/>
        </authorList>
    </citation>
    <scope>IDENTIFICATION</scope>
</reference>
<reference evidence="9" key="1">
    <citation type="submission" date="2025-08" db="UniProtKB">
        <authorList>
            <consortium name="Ensembl"/>
        </authorList>
    </citation>
    <scope>IDENTIFICATION</scope>
</reference>
<dbReference type="Pfam" id="PF00418">
    <property type="entry name" value="Tubulin-binding"/>
    <property type="match status" value="5"/>
</dbReference>
<keyword evidence="2 7" id="KW-0963">Cytoplasm</keyword>
<accession>A0A3B4WBQ6</accession>
<feature type="region of interest" description="Disordered" evidence="8">
    <location>
        <begin position="1"/>
        <end position="236"/>
    </location>
</feature>
<keyword evidence="6 7" id="KW-0206">Cytoskeleton</keyword>
<keyword evidence="3" id="KW-0597">Phosphoprotein</keyword>
<dbReference type="PANTHER" id="PTHR11501">
    <property type="entry name" value="MICROTUBULE-ASSOCIATED PROTEIN"/>
    <property type="match status" value="1"/>
</dbReference>
<evidence type="ECO:0000256" key="7">
    <source>
        <dbReference type="RuleBase" id="RU000686"/>
    </source>
</evidence>
<evidence type="ECO:0000256" key="3">
    <source>
        <dbReference type="ARBA" id="ARBA00022553"/>
    </source>
</evidence>
<evidence type="ECO:0000313" key="10">
    <source>
        <dbReference type="Proteomes" id="UP000261360"/>
    </source>
</evidence>
<dbReference type="PANTHER" id="PTHR11501:SF18">
    <property type="entry name" value="MICROTUBULE-ASSOCIATED PROTEIN"/>
    <property type="match status" value="1"/>
</dbReference>
<evidence type="ECO:0000256" key="6">
    <source>
        <dbReference type="ARBA" id="ARBA00023212"/>
    </source>
</evidence>
<feature type="compositionally biased region" description="Polar residues" evidence="8">
    <location>
        <begin position="64"/>
        <end position="112"/>
    </location>
</feature>
<keyword evidence="10" id="KW-1185">Reference proteome</keyword>
<dbReference type="GO" id="GO:0008017">
    <property type="term" value="F:microtubule binding"/>
    <property type="evidence" value="ECO:0007669"/>
    <property type="project" value="InterPro"/>
</dbReference>
<proteinExistence type="predicted"/>
<keyword evidence="5" id="KW-0677">Repeat</keyword>
<feature type="compositionally biased region" description="Low complexity" evidence="8">
    <location>
        <begin position="49"/>
        <end position="62"/>
    </location>
</feature>
<feature type="region of interest" description="Disordered" evidence="8">
    <location>
        <begin position="347"/>
        <end position="403"/>
    </location>
</feature>
<dbReference type="Proteomes" id="UP000261360">
    <property type="component" value="Unplaced"/>
</dbReference>
<name>A0A3B4WBQ6_SERLL</name>
<dbReference type="GO" id="GO:0031175">
    <property type="term" value="P:neuron projection development"/>
    <property type="evidence" value="ECO:0007669"/>
    <property type="project" value="TreeGrafter"/>
</dbReference>
<dbReference type="PROSITE" id="PS00229">
    <property type="entry name" value="TAU_MAP_1"/>
    <property type="match status" value="2"/>
</dbReference>
<evidence type="ECO:0000256" key="5">
    <source>
        <dbReference type="ARBA" id="ARBA00022737"/>
    </source>
</evidence>
<dbReference type="GO" id="GO:0000226">
    <property type="term" value="P:microtubule cytoskeleton organization"/>
    <property type="evidence" value="ECO:0007669"/>
    <property type="project" value="TreeGrafter"/>
</dbReference>
<feature type="compositionally biased region" description="Low complexity" evidence="8">
    <location>
        <begin position="164"/>
        <end position="179"/>
    </location>
</feature>
<feature type="compositionally biased region" description="Low complexity" evidence="8">
    <location>
        <begin position="1"/>
        <end position="13"/>
    </location>
</feature>
<dbReference type="InterPro" id="IPR027324">
    <property type="entry name" value="MAP2/MAP4/Tau"/>
</dbReference>
<evidence type="ECO:0000313" key="9">
    <source>
        <dbReference type="Ensembl" id="ENSSLDP00000001684.1"/>
    </source>
</evidence>
<dbReference type="AlphaFoldDB" id="A0A3B4WBQ6"/>
<evidence type="ECO:0000256" key="1">
    <source>
        <dbReference type="ARBA" id="ARBA00004245"/>
    </source>
</evidence>